<dbReference type="PANTHER" id="PTHR11857">
    <property type="entry name" value="ODORANT BINDING PROTEIN-RELATED"/>
    <property type="match status" value="1"/>
</dbReference>
<feature type="signal peptide" evidence="1">
    <location>
        <begin position="1"/>
        <end position="19"/>
    </location>
</feature>
<dbReference type="GO" id="GO:0007608">
    <property type="term" value="P:sensory perception of smell"/>
    <property type="evidence" value="ECO:0007669"/>
    <property type="project" value="TreeGrafter"/>
</dbReference>
<comment type="caution">
    <text evidence="2">The sequence shown here is derived from an EMBL/GenBank/DDBJ whole genome shotgun (WGS) entry which is preliminary data.</text>
</comment>
<evidence type="ECO:0008006" key="4">
    <source>
        <dbReference type="Google" id="ProtNLM"/>
    </source>
</evidence>
<dbReference type="Proteomes" id="UP000729913">
    <property type="component" value="Unassembled WGS sequence"/>
</dbReference>
<feature type="chain" id="PRO_5035316624" description="Odorant-binding protein" evidence="1">
    <location>
        <begin position="20"/>
        <end position="140"/>
    </location>
</feature>
<dbReference type="CDD" id="cd23992">
    <property type="entry name" value="PBP_GOBP"/>
    <property type="match status" value="1"/>
</dbReference>
<dbReference type="InterPro" id="IPR006170">
    <property type="entry name" value="PBP/GOBP"/>
</dbReference>
<reference evidence="2" key="1">
    <citation type="submission" date="2020-03" db="EMBL/GenBank/DDBJ databases">
        <authorList>
            <person name="Chebbi M.A."/>
            <person name="Drezen J.M."/>
        </authorList>
    </citation>
    <scope>NUCLEOTIDE SEQUENCE</scope>
    <source>
        <tissue evidence="2">Whole body</tissue>
    </source>
</reference>
<gene>
    <name evidence="2" type="ORF">G9C98_006219</name>
</gene>
<dbReference type="AlphaFoldDB" id="A0A8J5VAA2"/>
<reference evidence="2" key="2">
    <citation type="submission" date="2021-04" db="EMBL/GenBank/DDBJ databases">
        <title>Genome-wide patterns of bracovirus chromosomal integration into multiple host tissues during parasitism.</title>
        <authorList>
            <person name="Chebbi M.A.C."/>
        </authorList>
    </citation>
    <scope>NUCLEOTIDE SEQUENCE</scope>
    <source>
        <tissue evidence="2">Whole body</tissue>
    </source>
</reference>
<dbReference type="SMART" id="SM00708">
    <property type="entry name" value="PhBP"/>
    <property type="match status" value="1"/>
</dbReference>
<evidence type="ECO:0000313" key="3">
    <source>
        <dbReference type="Proteomes" id="UP000729913"/>
    </source>
</evidence>
<dbReference type="GO" id="GO:0005549">
    <property type="term" value="F:odorant binding"/>
    <property type="evidence" value="ECO:0007669"/>
    <property type="project" value="InterPro"/>
</dbReference>
<dbReference type="OrthoDB" id="7665616at2759"/>
<sequence length="140" mass="15615">MRVATLVLFACALAVGVLGEMPSEPEHAEMMKKCITEAGIDESDTKNLFHMSQEEPSQKVKCFHACLSREMGVMVDGSINKDKAIEILPTDFPEREKVIEGFSKCSEEKGSDDCETAYLVFKCLRDNKVTLITTIMCNEQ</sequence>
<accession>A0A8J5VAA2</accession>
<dbReference type="Pfam" id="PF01395">
    <property type="entry name" value="PBP_GOBP"/>
    <property type="match status" value="1"/>
</dbReference>
<protein>
    <recommendedName>
        <fullName evidence="4">Odorant-binding protein</fullName>
    </recommendedName>
</protein>
<dbReference type="EMBL" id="JAAOIC020000043">
    <property type="protein sequence ID" value="KAG8038523.1"/>
    <property type="molecule type" value="Genomic_DNA"/>
</dbReference>
<keyword evidence="3" id="KW-1185">Reference proteome</keyword>
<evidence type="ECO:0000313" key="2">
    <source>
        <dbReference type="EMBL" id="KAG8038523.1"/>
    </source>
</evidence>
<dbReference type="GO" id="GO:0005615">
    <property type="term" value="C:extracellular space"/>
    <property type="evidence" value="ECO:0007669"/>
    <property type="project" value="TreeGrafter"/>
</dbReference>
<keyword evidence="1" id="KW-0732">Signal</keyword>
<proteinExistence type="predicted"/>
<name>A0A8J5VAA2_9HYME</name>
<evidence type="ECO:0000256" key="1">
    <source>
        <dbReference type="SAM" id="SignalP"/>
    </source>
</evidence>
<organism evidence="2 3">
    <name type="scientific">Cotesia typhae</name>
    <dbReference type="NCBI Taxonomy" id="2053667"/>
    <lineage>
        <taxon>Eukaryota</taxon>
        <taxon>Metazoa</taxon>
        <taxon>Ecdysozoa</taxon>
        <taxon>Arthropoda</taxon>
        <taxon>Hexapoda</taxon>
        <taxon>Insecta</taxon>
        <taxon>Pterygota</taxon>
        <taxon>Neoptera</taxon>
        <taxon>Endopterygota</taxon>
        <taxon>Hymenoptera</taxon>
        <taxon>Apocrita</taxon>
        <taxon>Ichneumonoidea</taxon>
        <taxon>Braconidae</taxon>
        <taxon>Microgastrinae</taxon>
        <taxon>Cotesia</taxon>
    </lineage>
</organism>